<keyword evidence="2" id="KW-1185">Reference proteome</keyword>
<accession>A0A9N9E7K1</accession>
<evidence type="ECO:0000313" key="1">
    <source>
        <dbReference type="EMBL" id="CAG8663381.1"/>
    </source>
</evidence>
<protein>
    <submittedName>
        <fullName evidence="1">2111_t:CDS:1</fullName>
    </submittedName>
</protein>
<organism evidence="1 2">
    <name type="scientific">Paraglomus brasilianum</name>
    <dbReference type="NCBI Taxonomy" id="144538"/>
    <lineage>
        <taxon>Eukaryota</taxon>
        <taxon>Fungi</taxon>
        <taxon>Fungi incertae sedis</taxon>
        <taxon>Mucoromycota</taxon>
        <taxon>Glomeromycotina</taxon>
        <taxon>Glomeromycetes</taxon>
        <taxon>Paraglomerales</taxon>
        <taxon>Paraglomeraceae</taxon>
        <taxon>Paraglomus</taxon>
    </lineage>
</organism>
<dbReference type="Gene3D" id="3.40.50.150">
    <property type="entry name" value="Vaccinia Virus protein VP39"/>
    <property type="match status" value="1"/>
</dbReference>
<dbReference type="InterPro" id="IPR029063">
    <property type="entry name" value="SAM-dependent_MTases_sf"/>
</dbReference>
<name>A0A9N9E7K1_9GLOM</name>
<dbReference type="Proteomes" id="UP000789739">
    <property type="component" value="Unassembled WGS sequence"/>
</dbReference>
<dbReference type="AlphaFoldDB" id="A0A9N9E7K1"/>
<proteinExistence type="predicted"/>
<dbReference type="SUPFAM" id="SSF53335">
    <property type="entry name" value="S-adenosyl-L-methionine-dependent methyltransferases"/>
    <property type="match status" value="1"/>
</dbReference>
<dbReference type="EMBL" id="CAJVPI010003914">
    <property type="protein sequence ID" value="CAG8663381.1"/>
    <property type="molecule type" value="Genomic_DNA"/>
</dbReference>
<feature type="non-terminal residue" evidence="1">
    <location>
        <position position="170"/>
    </location>
</feature>
<dbReference type="OrthoDB" id="2013972at2759"/>
<gene>
    <name evidence="1" type="ORF">PBRASI_LOCUS10908</name>
</gene>
<reference evidence="1" key="1">
    <citation type="submission" date="2021-06" db="EMBL/GenBank/DDBJ databases">
        <authorList>
            <person name="Kallberg Y."/>
            <person name="Tangrot J."/>
            <person name="Rosling A."/>
        </authorList>
    </citation>
    <scope>NUCLEOTIDE SEQUENCE</scope>
    <source>
        <strain evidence="1">BR232B</strain>
    </source>
</reference>
<evidence type="ECO:0000313" key="2">
    <source>
        <dbReference type="Proteomes" id="UP000789739"/>
    </source>
</evidence>
<comment type="caution">
    <text evidence="1">The sequence shown here is derived from an EMBL/GenBank/DDBJ whole genome shotgun (WGS) entry which is preliminary data.</text>
</comment>
<sequence length="170" mass="18874">MKAEPLYSTLDSNKAKYAEASIDALFQPHHPTQSFVAPIRDAAMVPKNMFEAFIEINGRYYFNDSETTNYCPCDSKEEMRSHRMYQVDKIIWGCLQSSPVTEQLSLGAKVLDVGSGVGVWAMNTASNNSLSTVIGVDIAPMFPKNSLPNTAFIRCNVLDGLPFPDCTFDF</sequence>